<dbReference type="GO" id="GO:0140359">
    <property type="term" value="F:ABC-type transporter activity"/>
    <property type="evidence" value="ECO:0007669"/>
    <property type="project" value="InterPro"/>
</dbReference>
<evidence type="ECO:0000313" key="12">
    <source>
        <dbReference type="EMBL" id="OHT08003.1"/>
    </source>
</evidence>
<feature type="transmembrane region" description="Helical" evidence="10">
    <location>
        <begin position="372"/>
        <end position="393"/>
    </location>
</feature>
<dbReference type="GO" id="GO:0005524">
    <property type="term" value="F:ATP binding"/>
    <property type="evidence" value="ECO:0007669"/>
    <property type="project" value="UniProtKB-KW"/>
</dbReference>
<evidence type="ECO:0000259" key="11">
    <source>
        <dbReference type="PROSITE" id="PS50893"/>
    </source>
</evidence>
<evidence type="ECO:0000256" key="5">
    <source>
        <dbReference type="ARBA" id="ARBA00022737"/>
    </source>
</evidence>
<keyword evidence="4 10" id="KW-0812">Transmembrane</keyword>
<evidence type="ECO:0000256" key="7">
    <source>
        <dbReference type="ARBA" id="ARBA00022840"/>
    </source>
</evidence>
<dbReference type="InterPro" id="IPR003593">
    <property type="entry name" value="AAA+_ATPase"/>
</dbReference>
<accession>A0A1J4K9U9</accession>
<keyword evidence="13" id="KW-1185">Reference proteome</keyword>
<evidence type="ECO:0000256" key="3">
    <source>
        <dbReference type="ARBA" id="ARBA00022448"/>
    </source>
</evidence>
<dbReference type="PROSITE" id="PS00211">
    <property type="entry name" value="ABC_TRANSPORTER_1"/>
    <property type="match status" value="1"/>
</dbReference>
<evidence type="ECO:0000256" key="1">
    <source>
        <dbReference type="ARBA" id="ARBA00004141"/>
    </source>
</evidence>
<dbReference type="Proteomes" id="UP000179807">
    <property type="component" value="Unassembled WGS sequence"/>
</dbReference>
<dbReference type="PROSITE" id="PS50893">
    <property type="entry name" value="ABC_TRANSPORTER_2"/>
    <property type="match status" value="1"/>
</dbReference>
<dbReference type="PANTHER" id="PTHR19229:SF36">
    <property type="entry name" value="ATP-BINDING CASSETTE SUB-FAMILY A MEMBER 2"/>
    <property type="match status" value="1"/>
</dbReference>
<dbReference type="InterPro" id="IPR026082">
    <property type="entry name" value="ABCA"/>
</dbReference>
<reference evidence="12" key="1">
    <citation type="submission" date="2016-10" db="EMBL/GenBank/DDBJ databases">
        <authorList>
            <person name="Benchimol M."/>
            <person name="Almeida L.G."/>
            <person name="Vasconcelos A.T."/>
            <person name="Perreira-Neves A."/>
            <person name="Rosa I.A."/>
            <person name="Tasca T."/>
            <person name="Bogo M.R."/>
            <person name="de Souza W."/>
        </authorList>
    </citation>
    <scope>NUCLEOTIDE SEQUENCE [LARGE SCALE GENOMIC DNA]</scope>
    <source>
        <strain evidence="12">K</strain>
    </source>
</reference>
<comment type="caution">
    <text evidence="12">The sequence shown here is derived from an EMBL/GenBank/DDBJ whole genome shotgun (WGS) entry which is preliminary data.</text>
</comment>
<dbReference type="Gene3D" id="3.40.50.300">
    <property type="entry name" value="P-loop containing nucleotide triphosphate hydrolases"/>
    <property type="match status" value="1"/>
</dbReference>
<protein>
    <submittedName>
        <fullName evidence="12">ABC transporter family protein</fullName>
    </submittedName>
</protein>
<dbReference type="GeneID" id="94838025"/>
<feature type="transmembrane region" description="Helical" evidence="10">
    <location>
        <begin position="446"/>
        <end position="467"/>
    </location>
</feature>
<evidence type="ECO:0000256" key="6">
    <source>
        <dbReference type="ARBA" id="ARBA00022741"/>
    </source>
</evidence>
<feature type="transmembrane region" description="Helical" evidence="10">
    <location>
        <begin position="64"/>
        <end position="83"/>
    </location>
</feature>
<evidence type="ECO:0000256" key="9">
    <source>
        <dbReference type="ARBA" id="ARBA00023136"/>
    </source>
</evidence>
<evidence type="ECO:0000313" key="13">
    <source>
        <dbReference type="Proteomes" id="UP000179807"/>
    </source>
</evidence>
<name>A0A1J4K9U9_9EUKA</name>
<dbReference type="InterPro" id="IPR017871">
    <property type="entry name" value="ABC_transporter-like_CS"/>
</dbReference>
<feature type="domain" description="ABC transporter" evidence="11">
    <location>
        <begin position="568"/>
        <end position="789"/>
    </location>
</feature>
<evidence type="ECO:0000256" key="10">
    <source>
        <dbReference type="SAM" id="Phobius"/>
    </source>
</evidence>
<dbReference type="EMBL" id="MLAK01000681">
    <property type="protein sequence ID" value="OHT08003.1"/>
    <property type="molecule type" value="Genomic_DNA"/>
</dbReference>
<keyword evidence="9 10" id="KW-0472">Membrane</keyword>
<feature type="transmembrane region" description="Helical" evidence="10">
    <location>
        <begin position="405"/>
        <end position="425"/>
    </location>
</feature>
<feature type="transmembrane region" description="Helical" evidence="10">
    <location>
        <begin position="331"/>
        <end position="351"/>
    </location>
</feature>
<dbReference type="VEuPathDB" id="TrichDB:TRFO_23715"/>
<keyword evidence="8 10" id="KW-1133">Transmembrane helix</keyword>
<feature type="transmembrane region" description="Helical" evidence="10">
    <location>
        <begin position="260"/>
        <end position="282"/>
    </location>
</feature>
<keyword evidence="3" id="KW-0813">Transport</keyword>
<gene>
    <name evidence="12" type="ORF">TRFO_23715</name>
</gene>
<evidence type="ECO:0000256" key="8">
    <source>
        <dbReference type="ARBA" id="ARBA00022989"/>
    </source>
</evidence>
<keyword evidence="6" id="KW-0547">Nucleotide-binding</keyword>
<dbReference type="AlphaFoldDB" id="A0A1J4K9U9"/>
<keyword evidence="7" id="KW-0067">ATP-binding</keyword>
<dbReference type="SUPFAM" id="SSF52540">
    <property type="entry name" value="P-loop containing nucleoside triphosphate hydrolases"/>
    <property type="match status" value="1"/>
</dbReference>
<comment type="subcellular location">
    <subcellularLocation>
        <location evidence="1">Membrane</location>
        <topology evidence="1">Multi-pass membrane protein</topology>
    </subcellularLocation>
</comment>
<dbReference type="InterPro" id="IPR027417">
    <property type="entry name" value="P-loop_NTPase"/>
</dbReference>
<evidence type="ECO:0000256" key="4">
    <source>
        <dbReference type="ARBA" id="ARBA00022692"/>
    </source>
</evidence>
<proteinExistence type="inferred from homology"/>
<dbReference type="RefSeq" id="XP_068361139.1">
    <property type="nucleotide sequence ID" value="XM_068503321.1"/>
</dbReference>
<dbReference type="Pfam" id="PF00005">
    <property type="entry name" value="ABC_tran"/>
    <property type="match status" value="1"/>
</dbReference>
<keyword evidence="5" id="KW-0677">Repeat</keyword>
<dbReference type="PANTHER" id="PTHR19229">
    <property type="entry name" value="ATP-BINDING CASSETTE TRANSPORTER SUBFAMILY A ABCA"/>
    <property type="match status" value="1"/>
</dbReference>
<dbReference type="GO" id="GO:0005319">
    <property type="term" value="F:lipid transporter activity"/>
    <property type="evidence" value="ECO:0007669"/>
    <property type="project" value="TreeGrafter"/>
</dbReference>
<sequence>MIGTITPIQNSIEFNRIQLNEMNEDLPIEPYGNDQSSSVKRPSYKKIILSLFKKQFLIKLRNRLSVIEFLLSLVFYWLLYPVYRASIERFDERRFQEIRYYDKYPIDLITFFHMPNSKLILMPDNQPMHDILNFVFRPLLMNTSTKVKFVNKFEDIKAIIDRSDSNALGVMWENSNVFTDSRKNVGINMRNHVYENPIIKIYTQSLYGEPRRDTLHLMTTYFTCLNIRNKFGNPRLYKLLNVNITAQHYPELPKVVAVDITFFFILISSIPVFLASIPDFEAILDEKEKKVTTLLFLMGCPEFCYWMVNFLTPILLCLPSCLLMSYCYTNYFYLIGTQFSLIFWITFFYSISTVNFQLFLSTFIKNQSQGKSYTITFLMGSISLSLIHDFFTLKETNPYHWIRHLFSIVPLSCYQIGMGSIYRSCRKELPPQSFTDENLIFSTKTALIWLIFDSILYFLLFLVFNAINEREFGKPLISKKNRRKLRSWMKLIFSFIPYNNSIQNDYTVIKDNFELDLISNSNLSEGHSNEDPTFANKCLIYDNNEVVYNENIVKNSNMNDSSFHRKVLEVEKLVKKYHTKLALDGADFVIYENEIIILSGSNGAGKSTLINVLSGALEKSGGKINFCHNDQQNSIKDLIGVTFQENVYFEYLTVIENLTLFSTIKNVPMSEVDLYLDEFTMNEKRDTFARDLSGGQKRKLCISIALLGHPHILLLDEPTDGVDFQSKQLIWKAISNLTNTTTIVATHDLEEVESISSRILILAHKHIPFAGKPTELRHIAHCGYILRIDLNHQNENSNLNNIYNEDELLFQRKRAVVNKVKNIIKDAKIVSDKNNNISIGIPHCKKIKELLFFIDENRKELGIKNYIFSVEHLEDIFARLVAIGNSKTISITEEEIFEN</sequence>
<feature type="transmembrane region" description="Helical" evidence="10">
    <location>
        <begin position="303"/>
        <end position="325"/>
    </location>
</feature>
<dbReference type="InterPro" id="IPR003439">
    <property type="entry name" value="ABC_transporter-like_ATP-bd"/>
</dbReference>
<dbReference type="GO" id="GO:0016020">
    <property type="term" value="C:membrane"/>
    <property type="evidence" value="ECO:0007669"/>
    <property type="project" value="UniProtKB-SubCell"/>
</dbReference>
<comment type="similarity">
    <text evidence="2">Belongs to the ABC transporter superfamily. ABCA family.</text>
</comment>
<dbReference type="OrthoDB" id="2110130at2759"/>
<dbReference type="GO" id="GO:0016887">
    <property type="term" value="F:ATP hydrolysis activity"/>
    <property type="evidence" value="ECO:0007669"/>
    <property type="project" value="InterPro"/>
</dbReference>
<organism evidence="12 13">
    <name type="scientific">Tritrichomonas foetus</name>
    <dbReference type="NCBI Taxonomy" id="1144522"/>
    <lineage>
        <taxon>Eukaryota</taxon>
        <taxon>Metamonada</taxon>
        <taxon>Parabasalia</taxon>
        <taxon>Tritrichomonadida</taxon>
        <taxon>Tritrichomonadidae</taxon>
        <taxon>Tritrichomonas</taxon>
    </lineage>
</organism>
<dbReference type="Pfam" id="PF12698">
    <property type="entry name" value="ABC2_membrane_3"/>
    <property type="match status" value="1"/>
</dbReference>
<dbReference type="SMART" id="SM00382">
    <property type="entry name" value="AAA"/>
    <property type="match status" value="1"/>
</dbReference>
<evidence type="ECO:0000256" key="2">
    <source>
        <dbReference type="ARBA" id="ARBA00008869"/>
    </source>
</evidence>
<dbReference type="InterPro" id="IPR013525">
    <property type="entry name" value="ABC2_TM"/>
</dbReference>